<dbReference type="RefSeq" id="WP_058580000.1">
    <property type="nucleotide sequence ID" value="NZ_LOPU01000003.1"/>
</dbReference>
<sequence>MTLEQMARIDTSYYDIDSTASVAEFLAVSKIYAREVVDHYDLTASVSDLEWTVSKRAKRRAGAVSYRDGVPKSVSLTWEFFETHGWEATAETIRHELVHVHLLNEAGDGSHGARFRALADELDTHVHCERFADPNWWIRCASCGAELVRYRRSKLVDEVESYRCGDCGGELRVVENTDNE</sequence>
<name>A0A0W1RDL0_9EURY</name>
<comment type="caution">
    <text evidence="2">The sequence shown here is derived from an EMBL/GenBank/DDBJ whole genome shotgun (WGS) entry which is preliminary data.</text>
</comment>
<dbReference type="EMBL" id="LOPU01000003">
    <property type="protein sequence ID" value="KTG11517.1"/>
    <property type="molecule type" value="Genomic_DNA"/>
</dbReference>
<dbReference type="AlphaFoldDB" id="A0A0W1RDL0"/>
<dbReference type="Proteomes" id="UP000054387">
    <property type="component" value="Unassembled WGS sequence"/>
</dbReference>
<evidence type="ECO:0000313" key="3">
    <source>
        <dbReference type="Proteomes" id="UP000054387"/>
    </source>
</evidence>
<dbReference type="InterPro" id="IPR006640">
    <property type="entry name" value="SprT-like_domain"/>
</dbReference>
<dbReference type="STRING" id="1514971.AUR64_03155"/>
<feature type="domain" description="SprT-like" evidence="1">
    <location>
        <begin position="40"/>
        <end position="174"/>
    </location>
</feature>
<evidence type="ECO:0000259" key="1">
    <source>
        <dbReference type="SMART" id="SM00731"/>
    </source>
</evidence>
<dbReference type="Pfam" id="PF10263">
    <property type="entry name" value="SprT-like"/>
    <property type="match status" value="1"/>
</dbReference>
<gene>
    <name evidence="2" type="ORF">AUR64_03155</name>
</gene>
<keyword evidence="3" id="KW-1185">Reference proteome</keyword>
<accession>A0A0W1RDL0</accession>
<reference evidence="2 3" key="1">
    <citation type="submission" date="2015-12" db="EMBL/GenBank/DDBJ databases">
        <title>Haloprofundus marisrubri gen. nov., sp. nov., an extremely halophilic archaeon isolated from the Discovery deep brine-seawater interface in the Red Sea.</title>
        <authorList>
            <person name="Zhang G."/>
            <person name="Stingl U."/>
            <person name="Rashid M."/>
        </authorList>
    </citation>
    <scope>NUCLEOTIDE SEQUENCE [LARGE SCALE GENOMIC DNA]</scope>
    <source>
        <strain evidence="2 3">SB9</strain>
    </source>
</reference>
<evidence type="ECO:0000313" key="2">
    <source>
        <dbReference type="EMBL" id="KTG11517.1"/>
    </source>
</evidence>
<protein>
    <recommendedName>
        <fullName evidence="1">SprT-like domain-containing protein</fullName>
    </recommendedName>
</protein>
<dbReference type="OrthoDB" id="350006at2157"/>
<dbReference type="SMART" id="SM00731">
    <property type="entry name" value="SprT"/>
    <property type="match status" value="1"/>
</dbReference>
<dbReference type="GO" id="GO:0006950">
    <property type="term" value="P:response to stress"/>
    <property type="evidence" value="ECO:0007669"/>
    <property type="project" value="UniProtKB-ARBA"/>
</dbReference>
<proteinExistence type="predicted"/>
<organism evidence="2 3">
    <name type="scientific">Haloprofundus marisrubri</name>
    <dbReference type="NCBI Taxonomy" id="1514971"/>
    <lineage>
        <taxon>Archaea</taxon>
        <taxon>Methanobacteriati</taxon>
        <taxon>Methanobacteriota</taxon>
        <taxon>Stenosarchaea group</taxon>
        <taxon>Halobacteria</taxon>
        <taxon>Halobacteriales</taxon>
        <taxon>Haloferacaceae</taxon>
        <taxon>Haloprofundus</taxon>
    </lineage>
</organism>